<evidence type="ECO:0000256" key="5">
    <source>
        <dbReference type="ARBA" id="ARBA00023136"/>
    </source>
</evidence>
<dbReference type="PIRSF" id="PIRSF035875">
    <property type="entry name" value="RNase_BN"/>
    <property type="match status" value="1"/>
</dbReference>
<dbReference type="OrthoDB" id="977385at2"/>
<keyword evidence="2" id="KW-1003">Cell membrane</keyword>
<keyword evidence="3 6" id="KW-0812">Transmembrane</keyword>
<dbReference type="Proteomes" id="UP000239002">
    <property type="component" value="Unassembled WGS sequence"/>
</dbReference>
<protein>
    <submittedName>
        <fullName evidence="7">Membrane protein</fullName>
    </submittedName>
</protein>
<feature type="transmembrane region" description="Helical" evidence="6">
    <location>
        <begin position="59"/>
        <end position="79"/>
    </location>
</feature>
<evidence type="ECO:0000256" key="2">
    <source>
        <dbReference type="ARBA" id="ARBA00022475"/>
    </source>
</evidence>
<feature type="transmembrane region" description="Helical" evidence="6">
    <location>
        <begin position="206"/>
        <end position="225"/>
    </location>
</feature>
<keyword evidence="5 6" id="KW-0472">Membrane</keyword>
<feature type="transmembrane region" description="Helical" evidence="6">
    <location>
        <begin position="268"/>
        <end position="293"/>
    </location>
</feature>
<evidence type="ECO:0000256" key="6">
    <source>
        <dbReference type="SAM" id="Phobius"/>
    </source>
</evidence>
<evidence type="ECO:0000256" key="4">
    <source>
        <dbReference type="ARBA" id="ARBA00022989"/>
    </source>
</evidence>
<sequence length="310" mass="35185">MSKVKKIVDRIPVVSWIVALIDKWKLPGFEGMTAWDLCETYYLGIVQGAFSARASAISYSFFMALFPFILFILNLIPFIEIDNFQEEVLLFVNDLLPAQAAGAFDNIFKEIALQGNSGLLTVAFLTSLFLMANGINAIFNGFERSFHSELNRGFFRQYVVAIAVSIMLVVFLFLGVVLAGVVEYWISELRSRDFMTEDSMEIWLKLLRYVTLIIMLFMFICTLYYTGTKDGRTSSFLSIGALVTTFLIIIFSYLYGIYIDNFSSYNEIYGSIGALLILMVYIWLNSNLLLLGFELNASLRSLKARNLKSV</sequence>
<feature type="transmembrane region" description="Helical" evidence="6">
    <location>
        <begin position="118"/>
        <end position="139"/>
    </location>
</feature>
<accession>A0A2S6INL6</accession>
<organism evidence="7 8">
    <name type="scientific">Nonlabens xylanidelens</name>
    <dbReference type="NCBI Taxonomy" id="191564"/>
    <lineage>
        <taxon>Bacteria</taxon>
        <taxon>Pseudomonadati</taxon>
        <taxon>Bacteroidota</taxon>
        <taxon>Flavobacteriia</taxon>
        <taxon>Flavobacteriales</taxon>
        <taxon>Flavobacteriaceae</taxon>
        <taxon>Nonlabens</taxon>
    </lineage>
</organism>
<dbReference type="EMBL" id="PTJE01000002">
    <property type="protein sequence ID" value="PPK95755.1"/>
    <property type="molecule type" value="Genomic_DNA"/>
</dbReference>
<comment type="subcellular location">
    <subcellularLocation>
        <location evidence="1">Cell membrane</location>
        <topology evidence="1">Multi-pass membrane protein</topology>
    </subcellularLocation>
</comment>
<dbReference type="AlphaFoldDB" id="A0A2S6INL6"/>
<dbReference type="PANTHER" id="PTHR30213:SF0">
    <property type="entry name" value="UPF0761 MEMBRANE PROTEIN YIHY"/>
    <property type="match status" value="1"/>
</dbReference>
<dbReference type="InterPro" id="IPR017039">
    <property type="entry name" value="Virul_fac_BrkB"/>
</dbReference>
<dbReference type="RefSeq" id="WP_104515046.1">
    <property type="nucleotide sequence ID" value="NZ_MQVW01000002.1"/>
</dbReference>
<evidence type="ECO:0000256" key="3">
    <source>
        <dbReference type="ARBA" id="ARBA00022692"/>
    </source>
</evidence>
<feature type="transmembrane region" description="Helical" evidence="6">
    <location>
        <begin position="159"/>
        <end position="186"/>
    </location>
</feature>
<feature type="transmembrane region" description="Helical" evidence="6">
    <location>
        <begin position="237"/>
        <end position="256"/>
    </location>
</feature>
<comment type="caution">
    <text evidence="7">The sequence shown here is derived from an EMBL/GenBank/DDBJ whole genome shotgun (WGS) entry which is preliminary data.</text>
</comment>
<gene>
    <name evidence="7" type="ORF">LY01_01348</name>
</gene>
<evidence type="ECO:0000313" key="8">
    <source>
        <dbReference type="Proteomes" id="UP000239002"/>
    </source>
</evidence>
<keyword evidence="8" id="KW-1185">Reference proteome</keyword>
<dbReference type="GO" id="GO:0005886">
    <property type="term" value="C:plasma membrane"/>
    <property type="evidence" value="ECO:0007669"/>
    <property type="project" value="UniProtKB-SubCell"/>
</dbReference>
<keyword evidence="4 6" id="KW-1133">Transmembrane helix</keyword>
<dbReference type="PANTHER" id="PTHR30213">
    <property type="entry name" value="INNER MEMBRANE PROTEIN YHJD"/>
    <property type="match status" value="1"/>
</dbReference>
<evidence type="ECO:0000313" key="7">
    <source>
        <dbReference type="EMBL" id="PPK95755.1"/>
    </source>
</evidence>
<reference evidence="7 8" key="1">
    <citation type="submission" date="2018-02" db="EMBL/GenBank/DDBJ databases">
        <title>Genomic Encyclopedia of Archaeal and Bacterial Type Strains, Phase II (KMG-II): from individual species to whole genera.</title>
        <authorList>
            <person name="Goeker M."/>
        </authorList>
    </citation>
    <scope>NUCLEOTIDE SEQUENCE [LARGE SCALE GENOMIC DNA]</scope>
    <source>
        <strain evidence="7 8">DSM 16809</strain>
    </source>
</reference>
<evidence type="ECO:0000256" key="1">
    <source>
        <dbReference type="ARBA" id="ARBA00004651"/>
    </source>
</evidence>
<name>A0A2S6INL6_9FLAO</name>
<dbReference type="Pfam" id="PF03631">
    <property type="entry name" value="Virul_fac_BrkB"/>
    <property type="match status" value="1"/>
</dbReference>
<dbReference type="NCBIfam" id="TIGR00765">
    <property type="entry name" value="yihY_not_rbn"/>
    <property type="match status" value="1"/>
</dbReference>
<proteinExistence type="predicted"/>